<organism evidence="5 6">
    <name type="scientific">Frigoriflavimonas asaccharolytica</name>
    <dbReference type="NCBI Taxonomy" id="2735899"/>
    <lineage>
        <taxon>Bacteria</taxon>
        <taxon>Pseudomonadati</taxon>
        <taxon>Bacteroidota</taxon>
        <taxon>Flavobacteriia</taxon>
        <taxon>Flavobacteriales</taxon>
        <taxon>Weeksellaceae</taxon>
        <taxon>Frigoriflavimonas</taxon>
    </lineage>
</organism>
<dbReference type="PROSITE" id="PS51257">
    <property type="entry name" value="PROKAR_LIPOPROTEIN"/>
    <property type="match status" value="1"/>
</dbReference>
<evidence type="ECO:0000259" key="4">
    <source>
        <dbReference type="Pfam" id="PF13205"/>
    </source>
</evidence>
<keyword evidence="1 3" id="KW-0732">Signal</keyword>
<accession>A0A8J8G6M0</accession>
<comment type="caution">
    <text evidence="5">The sequence shown here is derived from an EMBL/GenBank/DDBJ whole genome shotgun (WGS) entry which is preliminary data.</text>
</comment>
<gene>
    <name evidence="5" type="ORF">HNQ03_001284</name>
</gene>
<evidence type="ECO:0000256" key="3">
    <source>
        <dbReference type="SAM" id="SignalP"/>
    </source>
</evidence>
<dbReference type="Pfam" id="PF13205">
    <property type="entry name" value="Big_5"/>
    <property type="match status" value="1"/>
</dbReference>
<dbReference type="AlphaFoldDB" id="A0A8J8G6M0"/>
<name>A0A8J8G6M0_9FLAO</name>
<evidence type="ECO:0000256" key="1">
    <source>
        <dbReference type="ARBA" id="ARBA00022729"/>
    </source>
</evidence>
<keyword evidence="6" id="KW-1185">Reference proteome</keyword>
<reference evidence="5" key="1">
    <citation type="submission" date="2020-05" db="EMBL/GenBank/DDBJ databases">
        <title>Genomic Encyclopedia of Type Strains, Phase IV (KMG-V): Genome sequencing to study the core and pangenomes of soil and plant-associated prokaryotes.</title>
        <authorList>
            <person name="Whitman W."/>
        </authorList>
    </citation>
    <scope>NUCLEOTIDE SEQUENCE</scope>
    <source>
        <strain evidence="5">16F</strain>
    </source>
</reference>
<feature type="chain" id="PRO_5035299714" evidence="3">
    <location>
        <begin position="19"/>
        <end position="584"/>
    </location>
</feature>
<feature type="compositionally biased region" description="Polar residues" evidence="2">
    <location>
        <begin position="568"/>
        <end position="584"/>
    </location>
</feature>
<evidence type="ECO:0000313" key="5">
    <source>
        <dbReference type="EMBL" id="NRS92216.1"/>
    </source>
</evidence>
<dbReference type="RefSeq" id="WP_173778827.1">
    <property type="nucleotide sequence ID" value="NZ_JABSNO010000007.1"/>
</dbReference>
<feature type="domain" description="SbsA Ig-like" evidence="4">
    <location>
        <begin position="29"/>
        <end position="133"/>
    </location>
</feature>
<protein>
    <submittedName>
        <fullName evidence="5">Uncharacterized protein (DUF2141 family)</fullName>
    </submittedName>
</protein>
<dbReference type="Proteomes" id="UP000610746">
    <property type="component" value="Unassembled WGS sequence"/>
</dbReference>
<dbReference type="EMBL" id="JABSNO010000007">
    <property type="protein sequence ID" value="NRS92216.1"/>
    <property type="molecule type" value="Genomic_DNA"/>
</dbReference>
<evidence type="ECO:0000313" key="6">
    <source>
        <dbReference type="Proteomes" id="UP000610746"/>
    </source>
</evidence>
<evidence type="ECO:0000256" key="2">
    <source>
        <dbReference type="SAM" id="MobiDB-lite"/>
    </source>
</evidence>
<feature type="compositionally biased region" description="Polar residues" evidence="2">
    <location>
        <begin position="544"/>
        <end position="557"/>
    </location>
</feature>
<feature type="signal peptide" evidence="3">
    <location>
        <begin position="1"/>
        <end position="18"/>
    </location>
</feature>
<feature type="region of interest" description="Disordered" evidence="2">
    <location>
        <begin position="544"/>
        <end position="584"/>
    </location>
</feature>
<dbReference type="InterPro" id="IPR032812">
    <property type="entry name" value="SbsA_Ig"/>
</dbReference>
<proteinExistence type="predicted"/>
<sequence length="584" mass="66896">MKRCVLYFLMGFLFFSCARVGSPVGGERDTIPPVFLGANIDTTRINVDRNIKKLRLDFNEYIQLKDVQKSLIISPPIKKIVKILPTTLATKFVEITWEDSLQANTTYNFNFGNSIQDNNESNILRYFNFAFSTGDKIDNLYISGEVSDGSKITKVANTMSKNVVGLYKDSDSLNYKEKPYYISNADDDGYFELNYLSPGTYKILAFEDENGNSIYDEGKEKVAFQKENIVLEKNISGIPLKLFKAKKKVKYKELTEMNGGVLMTFEGNPEKIDVLSISEKLTKYKAVHQKFSDSVRVYFNADSQNIGIAQTEKLEFSYNADGKKDSVSLFYKKNEKNEMTIINNEGNLLPPLKEFRFTSNQIVDKVQPESWTLNKDSTVAIPFTARISETNPFQVLVKANFVEGDKYQLTVASKTVSSYYDSNAKPYRFDFEGDKTENYGVFSVKLSNIPSNKFWIQLLDTNENVMYSKYTNASDISFNIIKPGEYFVKILSDENENGFYDDSDFSILKDAEPVFVFYKKLNIRPLWTIEETWDLKDERKLDPSATTISKPTNLPNNEENERNKLDRSSNGFNSTNQSTKELRR</sequence>